<comment type="similarity">
    <text evidence="4">Belongs to the L/F-transferase family.</text>
</comment>
<dbReference type="PANTHER" id="PTHR30098">
    <property type="entry name" value="LEUCYL/PHENYLALANYL-TRNA--PROTEIN TRANSFERASE"/>
    <property type="match status" value="1"/>
</dbReference>
<comment type="function">
    <text evidence="4">Functions in the N-end rule pathway of protein degradation where it conjugates Leu, Phe and, less efficiently, Met from aminoacyl-tRNAs to the N-termini of proteins containing an N-terminal arginine or lysine.</text>
</comment>
<dbReference type="SUPFAM" id="SSF55729">
    <property type="entry name" value="Acyl-CoA N-acyltransferases (Nat)"/>
    <property type="match status" value="1"/>
</dbReference>
<protein>
    <recommendedName>
        <fullName evidence="4">Leucyl/phenylalanyl-tRNA--protein transferase</fullName>
        <ecNumber evidence="4">2.3.2.6</ecNumber>
    </recommendedName>
    <alternativeName>
        <fullName evidence="4">L/F-transferase</fullName>
    </alternativeName>
    <alternativeName>
        <fullName evidence="4">Leucyltransferase</fullName>
    </alternativeName>
    <alternativeName>
        <fullName evidence="4">Phenyalanyltransferase</fullName>
    </alternativeName>
</protein>
<dbReference type="InterPro" id="IPR042203">
    <property type="entry name" value="Leu/Phe-tRNA_Trfase_C"/>
</dbReference>
<dbReference type="InterPro" id="IPR016181">
    <property type="entry name" value="Acyl_CoA_acyltransferase"/>
</dbReference>
<dbReference type="KEGG" id="cpb:Cphamn1_0796"/>
<comment type="catalytic activity">
    <reaction evidence="4">
        <text>N-terminal L-arginyl-[protein] + L-leucyl-tRNA(Leu) = N-terminal L-leucyl-L-arginyl-[protein] + tRNA(Leu) + H(+)</text>
        <dbReference type="Rhea" id="RHEA:50416"/>
        <dbReference type="Rhea" id="RHEA-COMP:9613"/>
        <dbReference type="Rhea" id="RHEA-COMP:9622"/>
        <dbReference type="Rhea" id="RHEA-COMP:12672"/>
        <dbReference type="Rhea" id="RHEA-COMP:12673"/>
        <dbReference type="ChEBI" id="CHEBI:15378"/>
        <dbReference type="ChEBI" id="CHEBI:64719"/>
        <dbReference type="ChEBI" id="CHEBI:78442"/>
        <dbReference type="ChEBI" id="CHEBI:78494"/>
        <dbReference type="ChEBI" id="CHEBI:133044"/>
        <dbReference type="EC" id="2.3.2.6"/>
    </reaction>
</comment>
<dbReference type="GO" id="GO:0008914">
    <property type="term" value="F:leucyl-tRNA--protein transferase activity"/>
    <property type="evidence" value="ECO:0007669"/>
    <property type="project" value="UniProtKB-UniRule"/>
</dbReference>
<evidence type="ECO:0000256" key="3">
    <source>
        <dbReference type="ARBA" id="ARBA00023315"/>
    </source>
</evidence>
<comment type="subcellular location">
    <subcellularLocation>
        <location evidence="4">Cytoplasm</location>
    </subcellularLocation>
</comment>
<proteinExistence type="inferred from homology"/>
<evidence type="ECO:0000256" key="2">
    <source>
        <dbReference type="ARBA" id="ARBA00022679"/>
    </source>
</evidence>
<dbReference type="eggNOG" id="COG2360">
    <property type="taxonomic scope" value="Bacteria"/>
</dbReference>
<keyword evidence="2 4" id="KW-0808">Transferase</keyword>
<reference evidence="5" key="1">
    <citation type="submission" date="2008-06" db="EMBL/GenBank/DDBJ databases">
        <title>Complete sequence of Chlorobium phaeobacteroides BS1.</title>
        <authorList>
            <consortium name="US DOE Joint Genome Institute"/>
            <person name="Lucas S."/>
            <person name="Copeland A."/>
            <person name="Lapidus A."/>
            <person name="Glavina del Rio T."/>
            <person name="Dalin E."/>
            <person name="Tice H."/>
            <person name="Bruce D."/>
            <person name="Goodwin L."/>
            <person name="Pitluck S."/>
            <person name="Schmutz J."/>
            <person name="Larimer F."/>
            <person name="Land M."/>
            <person name="Hauser L."/>
            <person name="Kyrpides N."/>
            <person name="Ovchinnikova G."/>
            <person name="Li T."/>
            <person name="Liu Z."/>
            <person name="Zhao F."/>
            <person name="Overmann J."/>
            <person name="Bryant D.A."/>
            <person name="Richardson P."/>
        </authorList>
    </citation>
    <scope>NUCLEOTIDE SEQUENCE [LARGE SCALE GENOMIC DNA]</scope>
    <source>
        <strain evidence="5">BS1</strain>
    </source>
</reference>
<dbReference type="Pfam" id="PF03588">
    <property type="entry name" value="Leu_Phe_trans"/>
    <property type="match status" value="1"/>
</dbReference>
<dbReference type="Gene3D" id="3.40.630.70">
    <property type="entry name" value="Leucyl/phenylalanyl-tRNA-protein transferase, C-terminal domain"/>
    <property type="match status" value="1"/>
</dbReference>
<dbReference type="InterPro" id="IPR004616">
    <property type="entry name" value="Leu/Phe-tRNA_Trfase"/>
</dbReference>
<sequence>MQQKLMFDEVIRAYVHGYFPMGDPEDGKVYWCQPRMRAVVPLESYRPSRVVAGLTRRSAFDVCVNRDFEKVIRSCAEPRKNEKETWISEEIIEVFMALHHHGFAHSVECYRGEEIVGGLYGIALGGAFFGESMFYRQPNASKVAFDWLISHLKIKGYELLDAQIMNPHLASLGAVEIEHTVYMELLLHALPKKIHFI</sequence>
<dbReference type="NCBIfam" id="TIGR00667">
    <property type="entry name" value="aat"/>
    <property type="match status" value="1"/>
</dbReference>
<dbReference type="PANTHER" id="PTHR30098:SF2">
    <property type="entry name" value="LEUCYL_PHENYLALANYL-TRNA--PROTEIN TRANSFERASE"/>
    <property type="match status" value="1"/>
</dbReference>
<organism evidence="5">
    <name type="scientific">Chlorobium phaeobacteroides (strain BS1)</name>
    <dbReference type="NCBI Taxonomy" id="331678"/>
    <lineage>
        <taxon>Bacteria</taxon>
        <taxon>Pseudomonadati</taxon>
        <taxon>Chlorobiota</taxon>
        <taxon>Chlorobiia</taxon>
        <taxon>Chlorobiales</taxon>
        <taxon>Chlorobiaceae</taxon>
        <taxon>Chlorobium/Pelodictyon group</taxon>
        <taxon>Chlorobium</taxon>
    </lineage>
</organism>
<name>B3ENX0_CHLPB</name>
<accession>B3ENX0</accession>
<keyword evidence="1 4" id="KW-0963">Cytoplasm</keyword>
<evidence type="ECO:0000256" key="4">
    <source>
        <dbReference type="HAMAP-Rule" id="MF_00688"/>
    </source>
</evidence>
<dbReference type="EMBL" id="CP001101">
    <property type="protein sequence ID" value="ACE03747.1"/>
    <property type="molecule type" value="Genomic_DNA"/>
</dbReference>
<keyword evidence="3 4" id="KW-0012">Acyltransferase</keyword>
<dbReference type="GO" id="GO:0030163">
    <property type="term" value="P:protein catabolic process"/>
    <property type="evidence" value="ECO:0007669"/>
    <property type="project" value="UniProtKB-UniRule"/>
</dbReference>
<comment type="catalytic activity">
    <reaction evidence="4">
        <text>L-phenylalanyl-tRNA(Phe) + an N-terminal L-alpha-aminoacyl-[protein] = an N-terminal L-phenylalanyl-L-alpha-aminoacyl-[protein] + tRNA(Phe)</text>
        <dbReference type="Rhea" id="RHEA:43632"/>
        <dbReference type="Rhea" id="RHEA-COMP:9668"/>
        <dbReference type="Rhea" id="RHEA-COMP:9699"/>
        <dbReference type="Rhea" id="RHEA-COMP:10636"/>
        <dbReference type="Rhea" id="RHEA-COMP:10637"/>
        <dbReference type="ChEBI" id="CHEBI:78442"/>
        <dbReference type="ChEBI" id="CHEBI:78531"/>
        <dbReference type="ChEBI" id="CHEBI:78597"/>
        <dbReference type="ChEBI" id="CHEBI:83561"/>
        <dbReference type="EC" id="2.3.2.6"/>
    </reaction>
</comment>
<evidence type="ECO:0000313" key="5">
    <source>
        <dbReference type="EMBL" id="ACE03747.1"/>
    </source>
</evidence>
<evidence type="ECO:0000256" key="1">
    <source>
        <dbReference type="ARBA" id="ARBA00022490"/>
    </source>
</evidence>
<dbReference type="AlphaFoldDB" id="B3ENX0"/>
<dbReference type="GO" id="GO:0005737">
    <property type="term" value="C:cytoplasm"/>
    <property type="evidence" value="ECO:0007669"/>
    <property type="project" value="UniProtKB-SubCell"/>
</dbReference>
<dbReference type="STRING" id="331678.Cphamn1_0796"/>
<dbReference type="HAMAP" id="MF_00688">
    <property type="entry name" value="Leu_Phe_trans"/>
    <property type="match status" value="1"/>
</dbReference>
<dbReference type="HOGENOM" id="CLU_075045_1_1_10"/>
<dbReference type="EC" id="2.3.2.6" evidence="4"/>
<gene>
    <name evidence="4" type="primary">aat</name>
    <name evidence="5" type="ordered locus">Cphamn1_0796</name>
</gene>
<comment type="catalytic activity">
    <reaction evidence="4">
        <text>N-terminal L-lysyl-[protein] + L-leucyl-tRNA(Leu) = N-terminal L-leucyl-L-lysyl-[protein] + tRNA(Leu) + H(+)</text>
        <dbReference type="Rhea" id="RHEA:12340"/>
        <dbReference type="Rhea" id="RHEA-COMP:9613"/>
        <dbReference type="Rhea" id="RHEA-COMP:9622"/>
        <dbReference type="Rhea" id="RHEA-COMP:12670"/>
        <dbReference type="Rhea" id="RHEA-COMP:12671"/>
        <dbReference type="ChEBI" id="CHEBI:15378"/>
        <dbReference type="ChEBI" id="CHEBI:65249"/>
        <dbReference type="ChEBI" id="CHEBI:78442"/>
        <dbReference type="ChEBI" id="CHEBI:78494"/>
        <dbReference type="ChEBI" id="CHEBI:133043"/>
        <dbReference type="EC" id="2.3.2.6"/>
    </reaction>
</comment>